<evidence type="ECO:0000313" key="2">
    <source>
        <dbReference type="Proteomes" id="UP001430637"/>
    </source>
</evidence>
<dbReference type="Proteomes" id="UP001430637">
    <property type="component" value="Unassembled WGS sequence"/>
</dbReference>
<dbReference type="RefSeq" id="WP_118595978.1">
    <property type="nucleotide sequence ID" value="NZ_JAJEQL010000012.1"/>
</dbReference>
<accession>A0ABS8F841</accession>
<sequence length="132" mass="14874">MARPKNKQPIQRTHDIHIRCSEMEYEIVSGYAESAGLPTSTYIRKCFLKEAPASTHYIVADTSEIHQLVTIAAGIGNNLNQITRYLHSGGKITVSIVDEIKKCITEVRELRREIVHLGGIYGNPKTLRSKKR</sequence>
<evidence type="ECO:0000313" key="1">
    <source>
        <dbReference type="EMBL" id="MCC2199405.1"/>
    </source>
</evidence>
<reference evidence="1" key="1">
    <citation type="submission" date="2021-10" db="EMBL/GenBank/DDBJ databases">
        <title>Anaerobic single-cell dispensing facilitates the cultivation of human gut bacteria.</title>
        <authorList>
            <person name="Afrizal A."/>
        </authorList>
    </citation>
    <scope>NUCLEOTIDE SEQUENCE</scope>
    <source>
        <strain evidence="1">CLA-AA-H233</strain>
    </source>
</reference>
<protein>
    <submittedName>
        <fullName evidence="1">MobC family plasmid mobilization relaxosome protein</fullName>
    </submittedName>
</protein>
<keyword evidence="2" id="KW-1185">Reference proteome</keyword>
<organism evidence="1 2">
    <name type="scientific">Faecalibacterium butyricigenerans</name>
    <dbReference type="NCBI Taxonomy" id="1851427"/>
    <lineage>
        <taxon>Bacteria</taxon>
        <taxon>Bacillati</taxon>
        <taxon>Bacillota</taxon>
        <taxon>Clostridia</taxon>
        <taxon>Eubacteriales</taxon>
        <taxon>Oscillospiraceae</taxon>
        <taxon>Faecalibacterium</taxon>
    </lineage>
</organism>
<dbReference type="EMBL" id="JAJEQL010000012">
    <property type="protein sequence ID" value="MCC2199405.1"/>
    <property type="molecule type" value="Genomic_DNA"/>
</dbReference>
<dbReference type="InterPro" id="IPR053842">
    <property type="entry name" value="NikA-like"/>
</dbReference>
<gene>
    <name evidence="1" type="ORF">LKD23_06490</name>
</gene>
<dbReference type="Pfam" id="PF21983">
    <property type="entry name" value="NikA-like"/>
    <property type="match status" value="1"/>
</dbReference>
<proteinExistence type="predicted"/>
<comment type="caution">
    <text evidence="1">The sequence shown here is derived from an EMBL/GenBank/DDBJ whole genome shotgun (WGS) entry which is preliminary data.</text>
</comment>
<name>A0ABS8F841_9FIRM</name>